<name>A0A7S3PIM2_9STRA</name>
<evidence type="ECO:0000313" key="2">
    <source>
        <dbReference type="EMBL" id="CAE0440558.1"/>
    </source>
</evidence>
<dbReference type="AlphaFoldDB" id="A0A7S3PIM2"/>
<evidence type="ECO:0000256" key="1">
    <source>
        <dbReference type="SAM" id="MobiDB-lite"/>
    </source>
</evidence>
<feature type="compositionally biased region" description="Polar residues" evidence="1">
    <location>
        <begin position="71"/>
        <end position="80"/>
    </location>
</feature>
<organism evidence="2">
    <name type="scientific">Aplanochytrium stocchinoi</name>
    <dbReference type="NCBI Taxonomy" id="215587"/>
    <lineage>
        <taxon>Eukaryota</taxon>
        <taxon>Sar</taxon>
        <taxon>Stramenopiles</taxon>
        <taxon>Bigyra</taxon>
        <taxon>Labyrinthulomycetes</taxon>
        <taxon>Thraustochytrida</taxon>
        <taxon>Thraustochytriidae</taxon>
        <taxon>Aplanochytrium</taxon>
    </lineage>
</organism>
<protein>
    <submittedName>
        <fullName evidence="2">Uncharacterized protein</fullName>
    </submittedName>
</protein>
<accession>A0A7S3PIM2</accession>
<proteinExistence type="predicted"/>
<sequence length="100" mass="11790">MDNEWEKVDWESIPNPAWKDDRFNRSFSGDLDDLDELLYTEQLKRLSNSSSYSKKKSQGNKKRQGKAHWQNLGQQNPSSKTTFNKIWNQIKNVLLCREGI</sequence>
<feature type="compositionally biased region" description="Basic residues" evidence="1">
    <location>
        <begin position="53"/>
        <end position="66"/>
    </location>
</feature>
<feature type="region of interest" description="Disordered" evidence="1">
    <location>
        <begin position="46"/>
        <end position="80"/>
    </location>
</feature>
<reference evidence="2" key="1">
    <citation type="submission" date="2021-01" db="EMBL/GenBank/DDBJ databases">
        <authorList>
            <person name="Corre E."/>
            <person name="Pelletier E."/>
            <person name="Niang G."/>
            <person name="Scheremetjew M."/>
            <person name="Finn R."/>
            <person name="Kale V."/>
            <person name="Holt S."/>
            <person name="Cochrane G."/>
            <person name="Meng A."/>
            <person name="Brown T."/>
            <person name="Cohen L."/>
        </authorList>
    </citation>
    <scope>NUCLEOTIDE SEQUENCE</scope>
    <source>
        <strain evidence="2">GSBS06</strain>
    </source>
</reference>
<dbReference type="EMBL" id="HBIN01014140">
    <property type="protein sequence ID" value="CAE0440558.1"/>
    <property type="molecule type" value="Transcribed_RNA"/>
</dbReference>
<gene>
    <name evidence="2" type="ORF">ASTO00021_LOCUS10692</name>
</gene>